<dbReference type="AlphaFoldDB" id="A0A9X2RKE3"/>
<protein>
    <submittedName>
        <fullName evidence="2">DUF1801 domain-containing protein</fullName>
    </submittedName>
</protein>
<dbReference type="InterPro" id="IPR014922">
    <property type="entry name" value="YdhG-like"/>
</dbReference>
<feature type="domain" description="YdhG-like" evidence="1">
    <location>
        <begin position="24"/>
        <end position="128"/>
    </location>
</feature>
<reference evidence="2" key="1">
    <citation type="submission" date="2022-07" db="EMBL/GenBank/DDBJ databases">
        <title>Parvularcula maris sp. nov., an algicidal bacterium isolated from seawater.</title>
        <authorList>
            <person name="Li F."/>
        </authorList>
    </citation>
    <scope>NUCLEOTIDE SEQUENCE</scope>
    <source>
        <strain evidence="2">BGMRC 0090</strain>
    </source>
</reference>
<dbReference type="Proteomes" id="UP001142610">
    <property type="component" value="Unassembled WGS sequence"/>
</dbReference>
<comment type="caution">
    <text evidence="2">The sequence shown here is derived from an EMBL/GenBank/DDBJ whole genome shotgun (WGS) entry which is preliminary data.</text>
</comment>
<dbReference type="EMBL" id="JANIBC010000005">
    <property type="protein sequence ID" value="MCQ8185537.1"/>
    <property type="molecule type" value="Genomic_DNA"/>
</dbReference>
<dbReference type="SUPFAM" id="SSF159888">
    <property type="entry name" value="YdhG-like"/>
    <property type="match status" value="1"/>
</dbReference>
<dbReference type="RefSeq" id="WP_256619425.1">
    <property type="nucleotide sequence ID" value="NZ_JANIBC010000005.1"/>
</dbReference>
<evidence type="ECO:0000313" key="2">
    <source>
        <dbReference type="EMBL" id="MCQ8185537.1"/>
    </source>
</evidence>
<sequence>MAPKTVENDADVGAYLAGVEPEVKREDTLALRALFERVTGEPAKMWGDSIVGFGSYRYTNTTGKEARWMLTGFAPRKTQLSVYIMDGFAEYGALLERLGKHKTAKSCLYIKGLSDVDMEVLEGLVGESVRTMRERYSS</sequence>
<name>A0A9X2RKE3_9PROT</name>
<evidence type="ECO:0000259" key="1">
    <source>
        <dbReference type="Pfam" id="PF08818"/>
    </source>
</evidence>
<keyword evidence="3" id="KW-1185">Reference proteome</keyword>
<proteinExistence type="predicted"/>
<dbReference type="Pfam" id="PF08818">
    <property type="entry name" value="DUF1801"/>
    <property type="match status" value="1"/>
</dbReference>
<gene>
    <name evidence="2" type="ORF">NOG11_09020</name>
</gene>
<evidence type="ECO:0000313" key="3">
    <source>
        <dbReference type="Proteomes" id="UP001142610"/>
    </source>
</evidence>
<organism evidence="2 3">
    <name type="scientific">Parvularcula maris</name>
    <dbReference type="NCBI Taxonomy" id="2965077"/>
    <lineage>
        <taxon>Bacteria</taxon>
        <taxon>Pseudomonadati</taxon>
        <taxon>Pseudomonadota</taxon>
        <taxon>Alphaproteobacteria</taxon>
        <taxon>Parvularculales</taxon>
        <taxon>Parvularculaceae</taxon>
        <taxon>Parvularcula</taxon>
    </lineage>
</organism>
<accession>A0A9X2RKE3</accession>